<evidence type="ECO:0000256" key="5">
    <source>
        <dbReference type="ARBA" id="ARBA00022723"/>
    </source>
</evidence>
<dbReference type="SUPFAM" id="SSF48264">
    <property type="entry name" value="Cytochrome P450"/>
    <property type="match status" value="1"/>
</dbReference>
<evidence type="ECO:0000313" key="12">
    <source>
        <dbReference type="Proteomes" id="UP001199106"/>
    </source>
</evidence>
<dbReference type="PROSITE" id="PS00086">
    <property type="entry name" value="CYTOCHROME_P450"/>
    <property type="match status" value="1"/>
</dbReference>
<gene>
    <name evidence="11" type="ORF">G6011_05188</name>
</gene>
<evidence type="ECO:0000256" key="2">
    <source>
        <dbReference type="ARBA" id="ARBA00004685"/>
    </source>
</evidence>
<keyword evidence="7 9" id="KW-0408">Iron</keyword>
<comment type="pathway">
    <text evidence="2">Mycotoxin biosynthesis.</text>
</comment>
<organism evidence="11 12">
    <name type="scientific">Alternaria panax</name>
    <dbReference type="NCBI Taxonomy" id="48097"/>
    <lineage>
        <taxon>Eukaryota</taxon>
        <taxon>Fungi</taxon>
        <taxon>Dikarya</taxon>
        <taxon>Ascomycota</taxon>
        <taxon>Pezizomycotina</taxon>
        <taxon>Dothideomycetes</taxon>
        <taxon>Pleosporomycetidae</taxon>
        <taxon>Pleosporales</taxon>
        <taxon>Pleosporineae</taxon>
        <taxon>Pleosporaceae</taxon>
        <taxon>Alternaria</taxon>
        <taxon>Alternaria sect. Panax</taxon>
    </lineage>
</organism>
<dbReference type="EMBL" id="JAANER010000007">
    <property type="protein sequence ID" value="KAG9187317.1"/>
    <property type="molecule type" value="Genomic_DNA"/>
</dbReference>
<dbReference type="Proteomes" id="UP001199106">
    <property type="component" value="Unassembled WGS sequence"/>
</dbReference>
<feature type="binding site" description="axial binding residue" evidence="9">
    <location>
        <position position="396"/>
    </location>
    <ligand>
        <name>heme</name>
        <dbReference type="ChEBI" id="CHEBI:30413"/>
    </ligand>
    <ligandPart>
        <name>Fe</name>
        <dbReference type="ChEBI" id="CHEBI:18248"/>
    </ligandPart>
</feature>
<keyword evidence="4 9" id="KW-0349">Heme</keyword>
<dbReference type="PANTHER" id="PTHR46206:SF2">
    <property type="entry name" value="CYTOCHROME P450 MONOOXYGENASE AUSG-RELATED"/>
    <property type="match status" value="1"/>
</dbReference>
<comment type="cofactor">
    <cofactor evidence="1 9">
        <name>heme</name>
        <dbReference type="ChEBI" id="CHEBI:30413"/>
    </cofactor>
</comment>
<keyword evidence="8 10" id="KW-0503">Monooxygenase</keyword>
<evidence type="ECO:0000256" key="8">
    <source>
        <dbReference type="ARBA" id="ARBA00023033"/>
    </source>
</evidence>
<dbReference type="PANTHER" id="PTHR46206">
    <property type="entry name" value="CYTOCHROME P450"/>
    <property type="match status" value="1"/>
</dbReference>
<comment type="caution">
    <text evidence="11">The sequence shown here is derived from an EMBL/GenBank/DDBJ whole genome shotgun (WGS) entry which is preliminary data.</text>
</comment>
<dbReference type="InterPro" id="IPR036396">
    <property type="entry name" value="Cyt_P450_sf"/>
</dbReference>
<accession>A0AAD4I6K2</accession>
<evidence type="ECO:0000256" key="4">
    <source>
        <dbReference type="ARBA" id="ARBA00022617"/>
    </source>
</evidence>
<evidence type="ECO:0000256" key="10">
    <source>
        <dbReference type="RuleBase" id="RU000461"/>
    </source>
</evidence>
<evidence type="ECO:0000313" key="11">
    <source>
        <dbReference type="EMBL" id="KAG9187317.1"/>
    </source>
</evidence>
<evidence type="ECO:0000256" key="9">
    <source>
        <dbReference type="PIRSR" id="PIRSR602403-1"/>
    </source>
</evidence>
<evidence type="ECO:0000256" key="7">
    <source>
        <dbReference type="ARBA" id="ARBA00023004"/>
    </source>
</evidence>
<dbReference type="Gene3D" id="1.10.630.10">
    <property type="entry name" value="Cytochrome P450"/>
    <property type="match status" value="1"/>
</dbReference>
<evidence type="ECO:0008006" key="13">
    <source>
        <dbReference type="Google" id="ProtNLM"/>
    </source>
</evidence>
<dbReference type="GO" id="GO:0016705">
    <property type="term" value="F:oxidoreductase activity, acting on paired donors, with incorporation or reduction of molecular oxygen"/>
    <property type="evidence" value="ECO:0007669"/>
    <property type="project" value="InterPro"/>
</dbReference>
<proteinExistence type="inferred from homology"/>
<dbReference type="InterPro" id="IPR001128">
    <property type="entry name" value="Cyt_P450"/>
</dbReference>
<dbReference type="GO" id="GO:0005506">
    <property type="term" value="F:iron ion binding"/>
    <property type="evidence" value="ECO:0007669"/>
    <property type="project" value="InterPro"/>
</dbReference>
<dbReference type="GO" id="GO:0020037">
    <property type="term" value="F:heme binding"/>
    <property type="evidence" value="ECO:0007669"/>
    <property type="project" value="InterPro"/>
</dbReference>
<dbReference type="CDD" id="cd11041">
    <property type="entry name" value="CYP503A1-like"/>
    <property type="match status" value="1"/>
</dbReference>
<dbReference type="AlphaFoldDB" id="A0AAD4I6K2"/>
<keyword evidence="12" id="KW-1185">Reference proteome</keyword>
<sequence length="458" mass="51692">MPDVSLTLVLTSNIINLPNRLNAMIKGPIAVNSPAGPTIFLPNSFASEIRDIKGLNFGRSIVKNALAREAGLSPILALDYHGVIQEVARLDLTRSLDSVTEMMNDEAGAALLEMLGDIPDWKTIDLKPFVHRLVARISSRVFLGPELSNNEEWLNIALSYVTYGGVAARKLRGLHPLLRPLARWWFPEVRACREQVAKARKVITPLVQDRLRRKANGQITEKTADMLSWLDDKAKAKGVKIDFADFQLLLVVVAVHTTTETIATLMADIIENEEMIPRLREEMVSTLSTFGWKKTSLASMTLLDSVMKESQRMNPVTDLSMQRIALTDITLSDGTIIPKGYRVAVEHRLQDPSLYPNVDKFDPDRFLKLRDTDRSKWNFVTGSPEHLAFGYGKHSCPGRFFASNEIKVIVIHMLLKYDWKFGEEGRRPNISFATDRYFDSRQKVMMKSRKEPIDLSSV</sequence>
<evidence type="ECO:0000256" key="6">
    <source>
        <dbReference type="ARBA" id="ARBA00023002"/>
    </source>
</evidence>
<keyword evidence="6 10" id="KW-0560">Oxidoreductase</keyword>
<dbReference type="GO" id="GO:0004497">
    <property type="term" value="F:monooxygenase activity"/>
    <property type="evidence" value="ECO:0007669"/>
    <property type="project" value="UniProtKB-KW"/>
</dbReference>
<dbReference type="InterPro" id="IPR002403">
    <property type="entry name" value="Cyt_P450_E_grp-IV"/>
</dbReference>
<name>A0AAD4I6K2_9PLEO</name>
<dbReference type="InterPro" id="IPR017972">
    <property type="entry name" value="Cyt_P450_CS"/>
</dbReference>
<evidence type="ECO:0000256" key="3">
    <source>
        <dbReference type="ARBA" id="ARBA00010617"/>
    </source>
</evidence>
<dbReference type="Pfam" id="PF00067">
    <property type="entry name" value="p450"/>
    <property type="match status" value="1"/>
</dbReference>
<keyword evidence="5 9" id="KW-0479">Metal-binding</keyword>
<reference evidence="11" key="1">
    <citation type="submission" date="2021-07" db="EMBL/GenBank/DDBJ databases">
        <title>Genome Resource of American Ginseng Black Spot Pathogen Alternaria panax.</title>
        <authorList>
            <person name="Qiu C."/>
            <person name="Wang W."/>
            <person name="Liu Z."/>
        </authorList>
    </citation>
    <scope>NUCLEOTIDE SEQUENCE</scope>
    <source>
        <strain evidence="11">BNCC115425</strain>
    </source>
</reference>
<comment type="similarity">
    <text evidence="3 10">Belongs to the cytochrome P450 family.</text>
</comment>
<dbReference type="PRINTS" id="PR00465">
    <property type="entry name" value="EP450IV"/>
</dbReference>
<evidence type="ECO:0000256" key="1">
    <source>
        <dbReference type="ARBA" id="ARBA00001971"/>
    </source>
</evidence>
<protein>
    <recommendedName>
        <fullName evidence="13">Cytochrome P450 monooxygenase</fullName>
    </recommendedName>
</protein>